<dbReference type="AlphaFoldDB" id="A0A8J7LQX4"/>
<dbReference type="GO" id="GO:0030791">
    <property type="term" value="F:arsenite methyltransferase activity"/>
    <property type="evidence" value="ECO:0007669"/>
    <property type="project" value="UniProtKB-EC"/>
</dbReference>
<evidence type="ECO:0000256" key="5">
    <source>
        <dbReference type="ARBA" id="ARBA00034545"/>
    </source>
</evidence>
<reference evidence="11" key="1">
    <citation type="submission" date="2020-10" db="EMBL/GenBank/DDBJ databases">
        <title>Paenihalocynthiibacter styelae gen. nov., sp. nov., isolated from stalked sea squirt Styela clava.</title>
        <authorList>
            <person name="Kim Y.-O."/>
            <person name="Yoon J.-H."/>
        </authorList>
    </citation>
    <scope>NUCLEOTIDE SEQUENCE</scope>
    <source>
        <strain evidence="11">MYP1-1</strain>
    </source>
</reference>
<evidence type="ECO:0000256" key="9">
    <source>
        <dbReference type="SAM" id="MobiDB-lite"/>
    </source>
</evidence>
<organism evidence="11 12">
    <name type="scientific">Halocynthiibacter styelae</name>
    <dbReference type="NCBI Taxonomy" id="2761955"/>
    <lineage>
        <taxon>Bacteria</taxon>
        <taxon>Pseudomonadati</taxon>
        <taxon>Pseudomonadota</taxon>
        <taxon>Alphaproteobacteria</taxon>
        <taxon>Rhodobacterales</taxon>
        <taxon>Paracoccaceae</taxon>
        <taxon>Halocynthiibacter</taxon>
    </lineage>
</organism>
<dbReference type="EC" id="2.1.1.137" evidence="4"/>
<gene>
    <name evidence="11" type="ORF">H1D41_14730</name>
</gene>
<comment type="caution">
    <text evidence="11">The sequence shown here is derived from an EMBL/GenBank/DDBJ whole genome shotgun (WGS) entry which is preliminary data.</text>
</comment>
<protein>
    <recommendedName>
        <fullName evidence="5">Arsenite methyltransferase</fullName>
        <ecNumber evidence="4">2.1.1.137</ecNumber>
    </recommendedName>
</protein>
<feature type="domain" description="Methyltransferase" evidence="10">
    <location>
        <begin position="62"/>
        <end position="205"/>
    </location>
</feature>
<accession>A0A8J7LQX4</accession>
<evidence type="ECO:0000256" key="1">
    <source>
        <dbReference type="ARBA" id="ARBA00022679"/>
    </source>
</evidence>
<dbReference type="RefSeq" id="WP_228849630.1">
    <property type="nucleotide sequence ID" value="NZ_JADCKQ010000012.1"/>
</dbReference>
<evidence type="ECO:0000259" key="10">
    <source>
        <dbReference type="Pfam" id="PF13847"/>
    </source>
</evidence>
<evidence type="ECO:0000256" key="4">
    <source>
        <dbReference type="ARBA" id="ARBA00034521"/>
    </source>
</evidence>
<evidence type="ECO:0000256" key="6">
    <source>
        <dbReference type="ARBA" id="ARBA00047941"/>
    </source>
</evidence>
<dbReference type="Proteomes" id="UP000640583">
    <property type="component" value="Unassembled WGS sequence"/>
</dbReference>
<dbReference type="SUPFAM" id="SSF53335">
    <property type="entry name" value="S-adenosyl-L-methionine-dependent methyltransferases"/>
    <property type="match status" value="1"/>
</dbReference>
<sequence>MQHETVQEYYGETLQGSSDLQTNACCTPDAIPDYLKKILGKIHDEVLSRYYGCGLVAPEALEGLKVLDLGSGSGRDVYALSALVGEDGFVTGVDMTDAQLDVARAHMDYHAEAFGYAKPNTAFVKGTIEDLGALGFEDNSFDLIVSNCVINLALDKEAVLSEAYRILKPGGEMYFSDVYADRRVPGSLREDPVLYGECLSGALYRNDFIALSKKVGFGDPRMVDTRVLTVENPQIEAKLGNIGFTSETWRLFKLNNLDANPEDYGQAVIYNGGLEHMAQVFVLDEDKQFEAGKCVPVCGNTARTLGQSRFAQYFDFIGTFCRHYGAFEPGAKTDAPRTQAATEPAAGGSCC</sequence>
<dbReference type="EMBL" id="JADCKQ010000012">
    <property type="protein sequence ID" value="MBI1494897.1"/>
    <property type="molecule type" value="Genomic_DNA"/>
</dbReference>
<dbReference type="GO" id="GO:0032259">
    <property type="term" value="P:methylation"/>
    <property type="evidence" value="ECO:0007669"/>
    <property type="project" value="UniProtKB-KW"/>
</dbReference>
<keyword evidence="11" id="KW-0489">Methyltransferase</keyword>
<dbReference type="InterPro" id="IPR026669">
    <property type="entry name" value="Arsenite_MeTrfase-like"/>
</dbReference>
<name>A0A8J7LQX4_9RHOB</name>
<comment type="catalytic activity">
    <reaction evidence="8">
        <text>arsenic triglutathione + 3 [thioredoxin]-dithiol + 3 S-adenosyl-L-methionine = trimethylarsine + 3 [thioredoxin]-disulfide + 3 glutathione + 3 S-adenosyl-L-homocysteine + 3 H(+)</text>
        <dbReference type="Rhea" id="RHEA:69432"/>
        <dbReference type="Rhea" id="RHEA-COMP:10698"/>
        <dbReference type="Rhea" id="RHEA-COMP:10700"/>
        <dbReference type="ChEBI" id="CHEBI:15378"/>
        <dbReference type="ChEBI" id="CHEBI:27130"/>
        <dbReference type="ChEBI" id="CHEBI:29950"/>
        <dbReference type="ChEBI" id="CHEBI:50058"/>
        <dbReference type="ChEBI" id="CHEBI:57856"/>
        <dbReference type="ChEBI" id="CHEBI:57925"/>
        <dbReference type="ChEBI" id="CHEBI:59789"/>
        <dbReference type="ChEBI" id="CHEBI:183640"/>
        <dbReference type="EC" id="2.1.1.137"/>
    </reaction>
</comment>
<evidence type="ECO:0000256" key="2">
    <source>
        <dbReference type="ARBA" id="ARBA00022691"/>
    </source>
</evidence>
<proteinExistence type="inferred from homology"/>
<evidence type="ECO:0000256" key="7">
    <source>
        <dbReference type="ARBA" id="ARBA00047943"/>
    </source>
</evidence>
<dbReference type="CDD" id="cd02440">
    <property type="entry name" value="AdoMet_MTases"/>
    <property type="match status" value="1"/>
</dbReference>
<comment type="similarity">
    <text evidence="3">Belongs to the methyltransferase superfamily. Arsenite methyltransferase family.</text>
</comment>
<dbReference type="PANTHER" id="PTHR43675:SF8">
    <property type="entry name" value="ARSENITE METHYLTRANSFERASE"/>
    <property type="match status" value="1"/>
</dbReference>
<keyword evidence="12" id="KW-1185">Reference proteome</keyword>
<keyword evidence="1" id="KW-0808">Transferase</keyword>
<dbReference type="PANTHER" id="PTHR43675">
    <property type="entry name" value="ARSENITE METHYLTRANSFERASE"/>
    <property type="match status" value="1"/>
</dbReference>
<evidence type="ECO:0000313" key="11">
    <source>
        <dbReference type="EMBL" id="MBI1494897.1"/>
    </source>
</evidence>
<dbReference type="Pfam" id="PF13847">
    <property type="entry name" value="Methyltransf_31"/>
    <property type="match status" value="1"/>
</dbReference>
<evidence type="ECO:0000256" key="8">
    <source>
        <dbReference type="ARBA" id="ARBA00048428"/>
    </source>
</evidence>
<evidence type="ECO:0000313" key="12">
    <source>
        <dbReference type="Proteomes" id="UP000640583"/>
    </source>
</evidence>
<dbReference type="Gene3D" id="3.40.50.150">
    <property type="entry name" value="Vaccinia Virus protein VP39"/>
    <property type="match status" value="1"/>
</dbReference>
<comment type="catalytic activity">
    <reaction evidence="6">
        <text>arsenic triglutathione + [thioredoxin]-dithiol + S-adenosyl-L-methionine + 2 H2O = methylarsonous acid + [thioredoxin]-disulfide + 3 glutathione + S-adenosyl-L-homocysteine + H(+)</text>
        <dbReference type="Rhea" id="RHEA:69460"/>
        <dbReference type="Rhea" id="RHEA-COMP:10698"/>
        <dbReference type="Rhea" id="RHEA-COMP:10700"/>
        <dbReference type="ChEBI" id="CHEBI:15377"/>
        <dbReference type="ChEBI" id="CHEBI:15378"/>
        <dbReference type="ChEBI" id="CHEBI:17826"/>
        <dbReference type="ChEBI" id="CHEBI:29950"/>
        <dbReference type="ChEBI" id="CHEBI:50058"/>
        <dbReference type="ChEBI" id="CHEBI:57856"/>
        <dbReference type="ChEBI" id="CHEBI:57925"/>
        <dbReference type="ChEBI" id="CHEBI:59789"/>
        <dbReference type="ChEBI" id="CHEBI:183640"/>
        <dbReference type="EC" id="2.1.1.137"/>
    </reaction>
</comment>
<evidence type="ECO:0000256" key="3">
    <source>
        <dbReference type="ARBA" id="ARBA00034487"/>
    </source>
</evidence>
<keyword evidence="2" id="KW-0949">S-adenosyl-L-methionine</keyword>
<dbReference type="InterPro" id="IPR029063">
    <property type="entry name" value="SAM-dependent_MTases_sf"/>
</dbReference>
<dbReference type="InterPro" id="IPR025714">
    <property type="entry name" value="Methyltranfer_dom"/>
</dbReference>
<comment type="catalytic activity">
    <reaction evidence="7">
        <text>arsenic triglutathione + 2 [thioredoxin]-dithiol + 2 S-adenosyl-L-methionine + H2O = dimethylarsinous acid + 2 [thioredoxin]-disulfide + 3 glutathione + 2 S-adenosyl-L-homocysteine + 2 H(+)</text>
        <dbReference type="Rhea" id="RHEA:69464"/>
        <dbReference type="Rhea" id="RHEA-COMP:10698"/>
        <dbReference type="Rhea" id="RHEA-COMP:10700"/>
        <dbReference type="ChEBI" id="CHEBI:15377"/>
        <dbReference type="ChEBI" id="CHEBI:15378"/>
        <dbReference type="ChEBI" id="CHEBI:23808"/>
        <dbReference type="ChEBI" id="CHEBI:29950"/>
        <dbReference type="ChEBI" id="CHEBI:50058"/>
        <dbReference type="ChEBI" id="CHEBI:57856"/>
        <dbReference type="ChEBI" id="CHEBI:57925"/>
        <dbReference type="ChEBI" id="CHEBI:59789"/>
        <dbReference type="ChEBI" id="CHEBI:183640"/>
        <dbReference type="EC" id="2.1.1.137"/>
    </reaction>
</comment>
<feature type="region of interest" description="Disordered" evidence="9">
    <location>
        <begin position="332"/>
        <end position="351"/>
    </location>
</feature>
<dbReference type="Gene3D" id="3.40.5.100">
    <property type="match status" value="1"/>
</dbReference>